<evidence type="ECO:0000256" key="8">
    <source>
        <dbReference type="SAM" id="MobiDB-lite"/>
    </source>
</evidence>
<dbReference type="InterPro" id="IPR027417">
    <property type="entry name" value="P-loop_NTPase"/>
</dbReference>
<dbReference type="PANTHER" id="PTHR11702">
    <property type="entry name" value="DEVELOPMENTALLY REGULATED GTP-BINDING PROTEIN-RELATED"/>
    <property type="match status" value="1"/>
</dbReference>
<dbReference type="PRINTS" id="PR00326">
    <property type="entry name" value="GTP1OBG"/>
</dbReference>
<comment type="subunit">
    <text evidence="7">Monomer.</text>
</comment>
<dbReference type="PROSITE" id="PS00905">
    <property type="entry name" value="GTP1_OBG"/>
    <property type="match status" value="1"/>
</dbReference>
<name>A0A1G2HT71_9BACT</name>
<keyword evidence="5 7" id="KW-0460">Magnesium</keyword>
<dbReference type="InterPro" id="IPR031167">
    <property type="entry name" value="G_OBG"/>
</dbReference>
<comment type="subcellular location">
    <subcellularLocation>
        <location evidence="7">Cytoplasm</location>
    </subcellularLocation>
</comment>
<reference evidence="11 12" key="1">
    <citation type="journal article" date="2016" name="Nat. Commun.">
        <title>Thousands of microbial genomes shed light on interconnected biogeochemical processes in an aquifer system.</title>
        <authorList>
            <person name="Anantharaman K."/>
            <person name="Brown C.T."/>
            <person name="Hug L.A."/>
            <person name="Sharon I."/>
            <person name="Castelle C.J."/>
            <person name="Probst A.J."/>
            <person name="Thomas B.C."/>
            <person name="Singh A."/>
            <person name="Wilkins M.J."/>
            <person name="Karaoz U."/>
            <person name="Brodie E.L."/>
            <person name="Williams K.H."/>
            <person name="Hubbard S.S."/>
            <person name="Banfield J.F."/>
        </authorList>
    </citation>
    <scope>NUCLEOTIDE SEQUENCE [LARGE SCALE GENOMIC DNA]</scope>
</reference>
<dbReference type="GO" id="GO:0003924">
    <property type="term" value="F:GTPase activity"/>
    <property type="evidence" value="ECO:0007669"/>
    <property type="project" value="UniProtKB-UniRule"/>
</dbReference>
<dbReference type="InterPro" id="IPR014100">
    <property type="entry name" value="GTP-bd_Obg/CgtA"/>
</dbReference>
<feature type="binding site" evidence="7">
    <location>
        <begin position="187"/>
        <end position="191"/>
    </location>
    <ligand>
        <name>GTP</name>
        <dbReference type="ChEBI" id="CHEBI:37565"/>
    </ligand>
</feature>
<feature type="binding site" evidence="7">
    <location>
        <begin position="162"/>
        <end position="169"/>
    </location>
    <ligand>
        <name>GTP</name>
        <dbReference type="ChEBI" id="CHEBI:37565"/>
    </ligand>
</feature>
<keyword evidence="4 7" id="KW-0378">Hydrolase</keyword>
<dbReference type="SUPFAM" id="SSF52540">
    <property type="entry name" value="P-loop containing nucleoside triphosphate hydrolases"/>
    <property type="match status" value="1"/>
</dbReference>
<dbReference type="NCBIfam" id="NF008956">
    <property type="entry name" value="PRK12299.1"/>
    <property type="match status" value="1"/>
</dbReference>
<dbReference type="EMBL" id="MHOP01000020">
    <property type="protein sequence ID" value="OGZ65599.1"/>
    <property type="molecule type" value="Genomic_DNA"/>
</dbReference>
<gene>
    <name evidence="7" type="primary">obg</name>
    <name evidence="11" type="ORF">A2822_03645</name>
</gene>
<dbReference type="NCBIfam" id="TIGR02729">
    <property type="entry name" value="Obg_CgtA"/>
    <property type="match status" value="1"/>
</dbReference>
<dbReference type="Proteomes" id="UP000178774">
    <property type="component" value="Unassembled WGS sequence"/>
</dbReference>
<comment type="caution">
    <text evidence="11">The sequence shown here is derived from an EMBL/GenBank/DDBJ whole genome shotgun (WGS) entry which is preliminary data.</text>
</comment>
<dbReference type="PANTHER" id="PTHR11702:SF31">
    <property type="entry name" value="MITOCHONDRIAL RIBOSOME-ASSOCIATED GTPASE 2"/>
    <property type="match status" value="1"/>
</dbReference>
<evidence type="ECO:0000256" key="4">
    <source>
        <dbReference type="ARBA" id="ARBA00022801"/>
    </source>
</evidence>
<dbReference type="PROSITE" id="PS51883">
    <property type="entry name" value="OBG"/>
    <property type="match status" value="1"/>
</dbReference>
<dbReference type="GO" id="GO:0042254">
    <property type="term" value="P:ribosome biogenesis"/>
    <property type="evidence" value="ECO:0007669"/>
    <property type="project" value="UniProtKB-UniRule"/>
</dbReference>
<feature type="binding site" evidence="7">
    <location>
        <position position="169"/>
    </location>
    <ligand>
        <name>Mg(2+)</name>
        <dbReference type="ChEBI" id="CHEBI:18420"/>
    </ligand>
</feature>
<dbReference type="EC" id="3.6.5.-" evidence="7"/>
<dbReference type="Pfam" id="PF01018">
    <property type="entry name" value="GTP1_OBG"/>
    <property type="match status" value="1"/>
</dbReference>
<dbReference type="GO" id="GO:0000287">
    <property type="term" value="F:magnesium ion binding"/>
    <property type="evidence" value="ECO:0007669"/>
    <property type="project" value="InterPro"/>
</dbReference>
<feature type="domain" description="Obg" evidence="10">
    <location>
        <begin position="1"/>
        <end position="155"/>
    </location>
</feature>
<organism evidence="11 12">
    <name type="scientific">Candidatus Staskawiczbacteria bacterium RIFCSPHIGHO2_01_FULL_41_41</name>
    <dbReference type="NCBI Taxonomy" id="1802203"/>
    <lineage>
        <taxon>Bacteria</taxon>
        <taxon>Candidatus Staskawicziibacteriota</taxon>
    </lineage>
</organism>
<evidence type="ECO:0000256" key="1">
    <source>
        <dbReference type="ARBA" id="ARBA00007699"/>
    </source>
</evidence>
<comment type="cofactor">
    <cofactor evidence="7">
        <name>Mg(2+)</name>
        <dbReference type="ChEBI" id="CHEBI:18420"/>
    </cofactor>
</comment>
<keyword evidence="6 7" id="KW-0342">GTP-binding</keyword>
<accession>A0A1G2HT71</accession>
<dbReference type="Pfam" id="PF01926">
    <property type="entry name" value="MMR_HSR1"/>
    <property type="match status" value="1"/>
</dbReference>
<dbReference type="CDD" id="cd01898">
    <property type="entry name" value="Obg"/>
    <property type="match status" value="1"/>
</dbReference>
<evidence type="ECO:0000259" key="10">
    <source>
        <dbReference type="PROSITE" id="PS51883"/>
    </source>
</evidence>
<feature type="region of interest" description="Disordered" evidence="8">
    <location>
        <begin position="123"/>
        <end position="142"/>
    </location>
</feature>
<feature type="binding site" evidence="7">
    <location>
        <begin position="299"/>
        <end position="301"/>
    </location>
    <ligand>
        <name>GTP</name>
        <dbReference type="ChEBI" id="CHEBI:37565"/>
    </ligand>
</feature>
<keyword evidence="2 7" id="KW-0963">Cytoplasm</keyword>
<dbReference type="Gene3D" id="2.70.210.12">
    <property type="entry name" value="GTP1/OBG domain"/>
    <property type="match status" value="1"/>
</dbReference>
<feature type="binding site" evidence="7">
    <location>
        <begin position="271"/>
        <end position="274"/>
    </location>
    <ligand>
        <name>GTP</name>
        <dbReference type="ChEBI" id="CHEBI:37565"/>
    </ligand>
</feature>
<evidence type="ECO:0000256" key="3">
    <source>
        <dbReference type="ARBA" id="ARBA00022741"/>
    </source>
</evidence>
<proteinExistence type="inferred from homology"/>
<dbReference type="InterPro" id="IPR045086">
    <property type="entry name" value="OBG_GTPase"/>
</dbReference>
<evidence type="ECO:0000313" key="12">
    <source>
        <dbReference type="Proteomes" id="UP000178774"/>
    </source>
</evidence>
<dbReference type="InterPro" id="IPR006073">
    <property type="entry name" value="GTP-bd"/>
</dbReference>
<evidence type="ECO:0000256" key="5">
    <source>
        <dbReference type="ARBA" id="ARBA00022842"/>
    </source>
</evidence>
<feature type="binding site" evidence="7">
    <location>
        <begin position="204"/>
        <end position="207"/>
    </location>
    <ligand>
        <name>GTP</name>
        <dbReference type="ChEBI" id="CHEBI:37565"/>
    </ligand>
</feature>
<dbReference type="HAMAP" id="MF_01454">
    <property type="entry name" value="GTPase_Obg"/>
    <property type="match status" value="1"/>
</dbReference>
<dbReference type="PROSITE" id="PS51710">
    <property type="entry name" value="G_OBG"/>
    <property type="match status" value="1"/>
</dbReference>
<dbReference type="InterPro" id="IPR006074">
    <property type="entry name" value="GTP1-OBG_CS"/>
</dbReference>
<evidence type="ECO:0000256" key="2">
    <source>
        <dbReference type="ARBA" id="ARBA00022490"/>
    </source>
</evidence>
<comment type="function">
    <text evidence="7">An essential GTPase which binds GTP, GDP and possibly (p)ppGpp with moderate affinity, with high nucleotide exchange rates and a fairly low GTP hydrolysis rate. Plays a role in control of the cell cycle, stress response, ribosome biogenesis and in those bacteria that undergo differentiation, in morphogenesis control.</text>
</comment>
<feature type="binding site" evidence="7">
    <location>
        <position position="189"/>
    </location>
    <ligand>
        <name>Mg(2+)</name>
        <dbReference type="ChEBI" id="CHEBI:18420"/>
    </ligand>
</feature>
<dbReference type="GO" id="GO:0005737">
    <property type="term" value="C:cytoplasm"/>
    <property type="evidence" value="ECO:0007669"/>
    <property type="project" value="UniProtKB-SubCell"/>
</dbReference>
<evidence type="ECO:0000256" key="6">
    <source>
        <dbReference type="ARBA" id="ARBA00023134"/>
    </source>
</evidence>
<dbReference type="InterPro" id="IPR006169">
    <property type="entry name" value="GTP1_OBG_dom"/>
</dbReference>
<dbReference type="GO" id="GO:0005525">
    <property type="term" value="F:GTP binding"/>
    <property type="evidence" value="ECO:0007669"/>
    <property type="project" value="UniProtKB-UniRule"/>
</dbReference>
<sequence>MIIDDVIISVRGGNGGDGVVRFNKTKMSLGPTGGDGGKGGDVYMKGVSDLNALRQFRFKKELEAQNGQMGKMQLNDGHDGEDLILLVPVGTIIHNLVTKKTIEITKIGQIELVAKGGRGGKGNFKFRGPTNTTPRQSEKGKNGEDFKMHLELKMIADVGFIGLPNVGKSSLLNELTNASAKVANYPFTTLEPNLGVYFELILADIPGLIEGASVGKGLGIKFLKHVERTRVFFHLVAADSADPLQDYATVRAELEGYNPALLEKQEYLFLSKTDTVSKEKVKEIFAEFKKIGKKIEPISIIDGESLEMVKKVLNHLINQKTV</sequence>
<protein>
    <recommendedName>
        <fullName evidence="7">GTPase Obg</fullName>
        <ecNumber evidence="7">3.6.5.-</ecNumber>
    </recommendedName>
    <alternativeName>
        <fullName evidence="7">GTP-binding protein Obg</fullName>
    </alternativeName>
</protein>
<dbReference type="InterPro" id="IPR036726">
    <property type="entry name" value="GTP1_OBG_dom_sf"/>
</dbReference>
<dbReference type="SUPFAM" id="SSF82051">
    <property type="entry name" value="Obg GTP-binding protein N-terminal domain"/>
    <property type="match status" value="1"/>
</dbReference>
<dbReference type="FunFam" id="2.70.210.12:FF:000001">
    <property type="entry name" value="GTPase Obg"/>
    <property type="match status" value="1"/>
</dbReference>
<dbReference type="Gene3D" id="3.40.50.300">
    <property type="entry name" value="P-loop containing nucleotide triphosphate hydrolases"/>
    <property type="match status" value="1"/>
</dbReference>
<dbReference type="AlphaFoldDB" id="A0A1G2HT71"/>
<keyword evidence="3 7" id="KW-0547">Nucleotide-binding</keyword>
<dbReference type="PIRSF" id="PIRSF002401">
    <property type="entry name" value="GTP_bd_Obg/CgtA"/>
    <property type="match status" value="1"/>
</dbReference>
<feature type="domain" description="OBG-type G" evidence="9">
    <location>
        <begin position="156"/>
        <end position="318"/>
    </location>
</feature>
<comment type="similarity">
    <text evidence="1 7">Belongs to the TRAFAC class OBG-HflX-like GTPase superfamily. OBG GTPase family.</text>
</comment>
<evidence type="ECO:0000256" key="7">
    <source>
        <dbReference type="HAMAP-Rule" id="MF_01454"/>
    </source>
</evidence>
<keyword evidence="7" id="KW-0479">Metal-binding</keyword>
<evidence type="ECO:0000313" key="11">
    <source>
        <dbReference type="EMBL" id="OGZ65599.1"/>
    </source>
</evidence>
<evidence type="ECO:0000259" key="9">
    <source>
        <dbReference type="PROSITE" id="PS51710"/>
    </source>
</evidence>